<dbReference type="Pfam" id="PF00536">
    <property type="entry name" value="SAM_1"/>
    <property type="match status" value="1"/>
</dbReference>
<dbReference type="SUPFAM" id="SSF47769">
    <property type="entry name" value="SAM/Pointed domain"/>
    <property type="match status" value="1"/>
</dbReference>
<dbReference type="PROSITE" id="PS50105">
    <property type="entry name" value="SAM_DOMAIN"/>
    <property type="match status" value="1"/>
</dbReference>
<keyword evidence="7" id="KW-1185">Reference proteome</keyword>
<gene>
    <name evidence="6" type="ORF">AAG570_004444</name>
</gene>
<dbReference type="SUPFAM" id="SSF48403">
    <property type="entry name" value="Ankyrin repeat"/>
    <property type="match status" value="1"/>
</dbReference>
<organism evidence="6 7">
    <name type="scientific">Ranatra chinensis</name>
    <dbReference type="NCBI Taxonomy" id="642074"/>
    <lineage>
        <taxon>Eukaryota</taxon>
        <taxon>Metazoa</taxon>
        <taxon>Ecdysozoa</taxon>
        <taxon>Arthropoda</taxon>
        <taxon>Hexapoda</taxon>
        <taxon>Insecta</taxon>
        <taxon>Pterygota</taxon>
        <taxon>Neoptera</taxon>
        <taxon>Paraneoptera</taxon>
        <taxon>Hemiptera</taxon>
        <taxon>Heteroptera</taxon>
        <taxon>Panheteroptera</taxon>
        <taxon>Nepomorpha</taxon>
        <taxon>Nepidae</taxon>
        <taxon>Ranatrinae</taxon>
        <taxon>Ranatra</taxon>
    </lineage>
</organism>
<dbReference type="PANTHER" id="PTHR24201:SF15">
    <property type="entry name" value="ANKYRIN REPEAT DOMAIN-CONTAINING PROTEIN 66"/>
    <property type="match status" value="1"/>
</dbReference>
<dbReference type="Gene3D" id="1.10.150.50">
    <property type="entry name" value="Transcription Factor, Ets-1"/>
    <property type="match status" value="1"/>
</dbReference>
<comment type="caution">
    <text evidence="6">The sequence shown here is derived from an EMBL/GenBank/DDBJ whole genome shotgun (WGS) entry which is preliminary data.</text>
</comment>
<feature type="region of interest" description="Disordered" evidence="4">
    <location>
        <begin position="271"/>
        <end position="326"/>
    </location>
</feature>
<accession>A0ABD0Y0X6</accession>
<evidence type="ECO:0000313" key="6">
    <source>
        <dbReference type="EMBL" id="KAL1117116.1"/>
    </source>
</evidence>
<dbReference type="PANTHER" id="PTHR24201">
    <property type="entry name" value="ANK_REP_REGION DOMAIN-CONTAINING PROTEIN"/>
    <property type="match status" value="1"/>
</dbReference>
<reference evidence="6 7" key="1">
    <citation type="submission" date="2024-07" db="EMBL/GenBank/DDBJ databases">
        <title>Chromosome-level genome assembly of the water stick insect Ranatra chinensis (Heteroptera: Nepidae).</title>
        <authorList>
            <person name="Liu X."/>
        </authorList>
    </citation>
    <scope>NUCLEOTIDE SEQUENCE [LARGE SCALE GENOMIC DNA]</scope>
    <source>
        <strain evidence="6">Cailab_2021Rc</strain>
        <tissue evidence="6">Muscle</tissue>
    </source>
</reference>
<keyword evidence="2 3" id="KW-0040">ANK repeat</keyword>
<dbReference type="SMART" id="SM00454">
    <property type="entry name" value="SAM"/>
    <property type="match status" value="1"/>
</dbReference>
<evidence type="ECO:0000256" key="1">
    <source>
        <dbReference type="ARBA" id="ARBA00022737"/>
    </source>
</evidence>
<feature type="repeat" description="ANK" evidence="3">
    <location>
        <begin position="33"/>
        <end position="65"/>
    </location>
</feature>
<dbReference type="InterPro" id="IPR050776">
    <property type="entry name" value="Ank_Repeat/CDKN_Inhibitor"/>
</dbReference>
<evidence type="ECO:0000259" key="5">
    <source>
        <dbReference type="PROSITE" id="PS50105"/>
    </source>
</evidence>
<sequence>MTATLWAAHNGHLDALRTIVGRGGDIEKANYYFGQTALHLAAAKGHLNCVSFLVGFDANLWALDLDNRTPIQLATSREVLDYLDKAAAKQEHTNKKDVKAKKEKAIKDMERRRKKYEERIKKGRDKEEKRIKRVEKETGSKIESDIPIPTATNNQRKATIEDTKPTFTQIVGSGTLVKKPMTGVKKMLEKKLRCSDLKNENKSHTLNGQIKNSQIIYVNSYDTQNNGKRGRLTDVFDGRTEVTDTIGRQQSSIFDRPGFGSVAFRQRSLLAGTLSGDPPPPPPPLPGSEYDEDGENSDTDTKSSNGRRLTTRARQNMAYQHEDVTTSTDDVSIFSDDITVAWRGGEVDRFLASAGVEEYAPQLEAQRIDLHALLILTDSDLIQLGVPMGPRRKLLHAVERRKEALKNPGLLQDSKM</sequence>
<dbReference type="EMBL" id="JBFDAA010000016">
    <property type="protein sequence ID" value="KAL1117116.1"/>
    <property type="molecule type" value="Genomic_DNA"/>
</dbReference>
<proteinExistence type="predicted"/>
<dbReference type="AlphaFoldDB" id="A0ABD0Y0X6"/>
<dbReference type="Pfam" id="PF12796">
    <property type="entry name" value="Ank_2"/>
    <property type="match status" value="1"/>
</dbReference>
<evidence type="ECO:0000256" key="2">
    <source>
        <dbReference type="ARBA" id="ARBA00023043"/>
    </source>
</evidence>
<feature type="compositionally biased region" description="Polar residues" evidence="4">
    <location>
        <begin position="302"/>
        <end position="318"/>
    </location>
</feature>
<dbReference type="SMART" id="SM00248">
    <property type="entry name" value="ANK"/>
    <property type="match status" value="2"/>
</dbReference>
<evidence type="ECO:0000313" key="7">
    <source>
        <dbReference type="Proteomes" id="UP001558652"/>
    </source>
</evidence>
<evidence type="ECO:0000256" key="4">
    <source>
        <dbReference type="SAM" id="MobiDB-lite"/>
    </source>
</evidence>
<dbReference type="InterPro" id="IPR013761">
    <property type="entry name" value="SAM/pointed_sf"/>
</dbReference>
<feature type="region of interest" description="Disordered" evidence="4">
    <location>
        <begin position="129"/>
        <end position="149"/>
    </location>
</feature>
<evidence type="ECO:0000256" key="3">
    <source>
        <dbReference type="PROSITE-ProRule" id="PRU00023"/>
    </source>
</evidence>
<feature type="compositionally biased region" description="Basic and acidic residues" evidence="4">
    <location>
        <begin position="129"/>
        <end position="144"/>
    </location>
</feature>
<feature type="domain" description="SAM" evidence="5">
    <location>
        <begin position="342"/>
        <end position="395"/>
    </location>
</feature>
<dbReference type="Proteomes" id="UP001558652">
    <property type="component" value="Unassembled WGS sequence"/>
</dbReference>
<feature type="compositionally biased region" description="Pro residues" evidence="4">
    <location>
        <begin position="277"/>
        <end position="286"/>
    </location>
</feature>
<name>A0ABD0Y0X6_9HEMI</name>
<dbReference type="InterPro" id="IPR036770">
    <property type="entry name" value="Ankyrin_rpt-contain_sf"/>
</dbReference>
<keyword evidence="1" id="KW-0677">Repeat</keyword>
<dbReference type="Gene3D" id="1.25.40.20">
    <property type="entry name" value="Ankyrin repeat-containing domain"/>
    <property type="match status" value="1"/>
</dbReference>
<protein>
    <recommendedName>
        <fullName evidence="5">SAM domain-containing protein</fullName>
    </recommendedName>
</protein>
<feature type="compositionally biased region" description="Acidic residues" evidence="4">
    <location>
        <begin position="289"/>
        <end position="298"/>
    </location>
</feature>
<dbReference type="PROSITE" id="PS50088">
    <property type="entry name" value="ANK_REPEAT"/>
    <property type="match status" value="1"/>
</dbReference>
<dbReference type="PROSITE" id="PS50297">
    <property type="entry name" value="ANK_REP_REGION"/>
    <property type="match status" value="1"/>
</dbReference>
<dbReference type="InterPro" id="IPR002110">
    <property type="entry name" value="Ankyrin_rpt"/>
</dbReference>
<dbReference type="InterPro" id="IPR001660">
    <property type="entry name" value="SAM"/>
</dbReference>